<organism evidence="1 2">
    <name type="scientific">Galemys pyrenaicus</name>
    <name type="common">Iberian desman</name>
    <name type="synonym">Pyrenean desman</name>
    <dbReference type="NCBI Taxonomy" id="202257"/>
    <lineage>
        <taxon>Eukaryota</taxon>
        <taxon>Metazoa</taxon>
        <taxon>Chordata</taxon>
        <taxon>Craniata</taxon>
        <taxon>Vertebrata</taxon>
        <taxon>Euteleostomi</taxon>
        <taxon>Mammalia</taxon>
        <taxon>Eutheria</taxon>
        <taxon>Laurasiatheria</taxon>
        <taxon>Eulipotyphla</taxon>
        <taxon>Talpidae</taxon>
        <taxon>Galemys</taxon>
    </lineage>
</organism>
<dbReference type="GO" id="GO:0005634">
    <property type="term" value="C:nucleus"/>
    <property type="evidence" value="ECO:0007669"/>
    <property type="project" value="TreeGrafter"/>
</dbReference>
<gene>
    <name evidence="1" type="ORF">J0S82_015692</name>
</gene>
<dbReference type="Gene3D" id="1.10.437.10">
    <property type="entry name" value="Blc2-like"/>
    <property type="match status" value="1"/>
</dbReference>
<sequence length="173" mass="19007">MSSPKTFEAQTECVINCLLEDFLNPTSITNRTLIYECETDAGADSSFDVAIIAGRLRMIGDQYNKEVEASAQEFITEFRRGQVKFLFLSIAEAVLQHTVKSLSQALCAQDSTLACEKAQLGVLVKLTECVAKKAPELVSQLVTAMTRMINGNEIRGFIQSQGGWVSMLGAWLC</sequence>
<comment type="caution">
    <text evidence="1">The sequence shown here is derived from an EMBL/GenBank/DDBJ whole genome shotgun (WGS) entry which is preliminary data.</text>
</comment>
<dbReference type="OrthoDB" id="9950208at2759"/>
<dbReference type="InterPro" id="IPR033543">
    <property type="entry name" value="BCL2L15"/>
</dbReference>
<accession>A0A8J6ADX6</accession>
<proteinExistence type="predicted"/>
<dbReference type="GO" id="GO:0042981">
    <property type="term" value="P:regulation of apoptotic process"/>
    <property type="evidence" value="ECO:0007669"/>
    <property type="project" value="InterPro"/>
</dbReference>
<protein>
    <submittedName>
        <fullName evidence="1">Bcl-2-like protein 15</fullName>
    </submittedName>
</protein>
<keyword evidence="2" id="KW-1185">Reference proteome</keyword>
<dbReference type="GO" id="GO:0005829">
    <property type="term" value="C:cytosol"/>
    <property type="evidence" value="ECO:0007669"/>
    <property type="project" value="TreeGrafter"/>
</dbReference>
<dbReference type="PANTHER" id="PTHR36466:SF1">
    <property type="entry name" value="BCL-2-LIKE PROTEIN 15"/>
    <property type="match status" value="1"/>
</dbReference>
<evidence type="ECO:0000313" key="2">
    <source>
        <dbReference type="Proteomes" id="UP000700334"/>
    </source>
</evidence>
<dbReference type="Proteomes" id="UP000700334">
    <property type="component" value="Unassembled WGS sequence"/>
</dbReference>
<reference evidence="1" key="1">
    <citation type="journal article" date="2021" name="Evol. Appl.">
        <title>The genome of the Pyrenean desman and the effects of bottlenecks and inbreeding on the genomic landscape of an endangered species.</title>
        <authorList>
            <person name="Escoda L."/>
            <person name="Castresana J."/>
        </authorList>
    </citation>
    <scope>NUCLEOTIDE SEQUENCE</scope>
    <source>
        <strain evidence="1">IBE-C5619</strain>
    </source>
</reference>
<dbReference type="SUPFAM" id="SSF56854">
    <property type="entry name" value="Bcl-2 inhibitors of programmed cell death"/>
    <property type="match status" value="1"/>
</dbReference>
<evidence type="ECO:0000313" key="1">
    <source>
        <dbReference type="EMBL" id="KAG8517621.1"/>
    </source>
</evidence>
<name>A0A8J6ADX6_GALPY</name>
<dbReference type="InterPro" id="IPR036834">
    <property type="entry name" value="Bcl-2-like_sf"/>
</dbReference>
<dbReference type="EMBL" id="JAGFMF010011645">
    <property type="protein sequence ID" value="KAG8517621.1"/>
    <property type="molecule type" value="Genomic_DNA"/>
</dbReference>
<dbReference type="PANTHER" id="PTHR36466">
    <property type="entry name" value="BCL-2-LIKE PROTEIN 15"/>
    <property type="match status" value="1"/>
</dbReference>
<dbReference type="AlphaFoldDB" id="A0A8J6ADX6"/>